<evidence type="ECO:0000313" key="2">
    <source>
        <dbReference type="EMBL" id="EDR16164.1"/>
    </source>
</evidence>
<dbReference type="InParanoid" id="B0CQ91"/>
<feature type="compositionally biased region" description="Low complexity" evidence="1">
    <location>
        <begin position="13"/>
        <end position="22"/>
    </location>
</feature>
<sequence>MFEPPCSRDGSRPRPLQLLSPPGTASNKKYFRLPFTYVRRVILIQNNGRSPKVQFRFALPTRLLSMTLDFLGGDGDQNTVLARQSSYVSASSSNSVQRPALLGSVNKIQTQLQSLSPEQPVASIMASVVLASIHSLPVEILFAICKLLGLHHFPTNLDPQDEQSHRFFLQIRGVCRLFDDLISPFLFDHITLRVDPDGLRFKPPVWQLACGRARLCGWVKYLHIISSPASCFAPERVKKLDSDERALLKQELERYFTPAVAAMKGLISFKWTLTQDLPAPQHFQAAITRALVDLPSLTDLNLGFLRELTPSAVLDSRWTVPCRPNLTMISASIRHLTKLHFRLHPHLYPEVWVELLSLNVQLTDIAVDSFSETLLEYLGSYNGLQSFSMKYARPVSLIPQSVARGLFDALGNHKDTLSVLLLPHFDGLPLPWWTLQANAAALVTFTHLRHLSLSVIIRDLSQAESGVTRELELLSKIKSLEHYSINECEFASMGRQETVSNVLACLDLTDFAHTPSRISVHKSFFTRYFRLETFRDKDGVEKKRYSFCNSLWELPSTENLC</sequence>
<dbReference type="GeneID" id="6069350"/>
<dbReference type="EMBL" id="DS547091">
    <property type="protein sequence ID" value="EDR16164.1"/>
    <property type="molecule type" value="Genomic_DNA"/>
</dbReference>
<proteinExistence type="predicted"/>
<protein>
    <submittedName>
        <fullName evidence="2">Predicted protein</fullName>
    </submittedName>
</protein>
<organism evidence="3">
    <name type="scientific">Laccaria bicolor (strain S238N-H82 / ATCC MYA-4686)</name>
    <name type="common">Bicoloured deceiver</name>
    <name type="synonym">Laccaria laccata var. bicolor</name>
    <dbReference type="NCBI Taxonomy" id="486041"/>
    <lineage>
        <taxon>Eukaryota</taxon>
        <taxon>Fungi</taxon>
        <taxon>Dikarya</taxon>
        <taxon>Basidiomycota</taxon>
        <taxon>Agaricomycotina</taxon>
        <taxon>Agaricomycetes</taxon>
        <taxon>Agaricomycetidae</taxon>
        <taxon>Agaricales</taxon>
        <taxon>Agaricineae</taxon>
        <taxon>Hydnangiaceae</taxon>
        <taxon>Laccaria</taxon>
    </lineage>
</organism>
<dbReference type="OrthoDB" id="3541472at2759"/>
<keyword evidence="3" id="KW-1185">Reference proteome</keyword>
<reference evidence="2 3" key="1">
    <citation type="journal article" date="2008" name="Nature">
        <title>The genome of Laccaria bicolor provides insights into mycorrhizal symbiosis.</title>
        <authorList>
            <person name="Martin F."/>
            <person name="Aerts A."/>
            <person name="Ahren D."/>
            <person name="Brun A."/>
            <person name="Danchin E.G.J."/>
            <person name="Duchaussoy F."/>
            <person name="Gibon J."/>
            <person name="Kohler A."/>
            <person name="Lindquist E."/>
            <person name="Pereda V."/>
            <person name="Salamov A."/>
            <person name="Shapiro H.J."/>
            <person name="Wuyts J."/>
            <person name="Blaudez D."/>
            <person name="Buee M."/>
            <person name="Brokstein P."/>
            <person name="Canbaeck B."/>
            <person name="Cohen D."/>
            <person name="Courty P.E."/>
            <person name="Coutinho P.M."/>
            <person name="Delaruelle C."/>
            <person name="Detter J.C."/>
            <person name="Deveau A."/>
            <person name="DiFazio S."/>
            <person name="Duplessis S."/>
            <person name="Fraissinet-Tachet L."/>
            <person name="Lucic E."/>
            <person name="Frey-Klett P."/>
            <person name="Fourrey C."/>
            <person name="Feussner I."/>
            <person name="Gay G."/>
            <person name="Grimwood J."/>
            <person name="Hoegger P.J."/>
            <person name="Jain P."/>
            <person name="Kilaru S."/>
            <person name="Labbe J."/>
            <person name="Lin Y.C."/>
            <person name="Legue V."/>
            <person name="Le Tacon F."/>
            <person name="Marmeisse R."/>
            <person name="Melayah D."/>
            <person name="Montanini B."/>
            <person name="Muratet M."/>
            <person name="Nehls U."/>
            <person name="Niculita-Hirzel H."/>
            <person name="Oudot-Le Secq M.P."/>
            <person name="Peter M."/>
            <person name="Quesneville H."/>
            <person name="Rajashekar B."/>
            <person name="Reich M."/>
            <person name="Rouhier N."/>
            <person name="Schmutz J."/>
            <person name="Yin T."/>
            <person name="Chalot M."/>
            <person name="Henrissat B."/>
            <person name="Kuees U."/>
            <person name="Lucas S."/>
            <person name="Van de Peer Y."/>
            <person name="Podila G.K."/>
            <person name="Polle A."/>
            <person name="Pukkila P.J."/>
            <person name="Richardson P.M."/>
            <person name="Rouze P."/>
            <person name="Sanders I.R."/>
            <person name="Stajich J.E."/>
            <person name="Tunlid A."/>
            <person name="Tuskan G."/>
            <person name="Grigoriev I.V."/>
        </authorList>
    </citation>
    <scope>NUCLEOTIDE SEQUENCE [LARGE SCALE GENOMIC DNA]</scope>
    <source>
        <strain evidence="3">S238N-H82 / ATCC MYA-4686</strain>
    </source>
</reference>
<dbReference type="RefSeq" id="XP_001874372.1">
    <property type="nucleotide sequence ID" value="XM_001874337.1"/>
</dbReference>
<dbReference type="HOGENOM" id="CLU_535343_0_0_1"/>
<gene>
    <name evidence="2" type="ORF">LACBIDRAFT_301969</name>
</gene>
<name>B0CQ91_LACBS</name>
<accession>B0CQ91</accession>
<dbReference type="Proteomes" id="UP000001194">
    <property type="component" value="Unassembled WGS sequence"/>
</dbReference>
<dbReference type="SUPFAM" id="SSF52047">
    <property type="entry name" value="RNI-like"/>
    <property type="match status" value="1"/>
</dbReference>
<dbReference type="KEGG" id="lbc:LACBIDRAFT_301969"/>
<dbReference type="AlphaFoldDB" id="B0CQ91"/>
<evidence type="ECO:0000256" key="1">
    <source>
        <dbReference type="SAM" id="MobiDB-lite"/>
    </source>
</evidence>
<evidence type="ECO:0000313" key="3">
    <source>
        <dbReference type="Proteomes" id="UP000001194"/>
    </source>
</evidence>
<feature type="region of interest" description="Disordered" evidence="1">
    <location>
        <begin position="1"/>
        <end position="23"/>
    </location>
</feature>